<dbReference type="InterPro" id="IPR040485">
    <property type="entry name" value="XPO1_repeat_3"/>
</dbReference>
<name>A0A1X0QIP3_9MICR</name>
<evidence type="ECO:0000313" key="9">
    <source>
        <dbReference type="Proteomes" id="UP000192501"/>
    </source>
</evidence>
<evidence type="ECO:0000256" key="3">
    <source>
        <dbReference type="ARBA" id="ARBA00022448"/>
    </source>
</evidence>
<keyword evidence="5" id="KW-0539">Nucleus</keyword>
<dbReference type="Pfam" id="PF18787">
    <property type="entry name" value="CRM1_repeat_3"/>
    <property type="match status" value="1"/>
</dbReference>
<evidence type="ECO:0000256" key="4">
    <source>
        <dbReference type="ARBA" id="ARBA00022927"/>
    </source>
</evidence>
<dbReference type="Pfam" id="PF08767">
    <property type="entry name" value="CRM1_C"/>
    <property type="match status" value="1"/>
</dbReference>
<dbReference type="Gene3D" id="1.25.10.10">
    <property type="entry name" value="Leucine-rich Repeat Variant"/>
    <property type="match status" value="1"/>
</dbReference>
<dbReference type="InterPro" id="IPR041235">
    <property type="entry name" value="Exp1_repeat_2"/>
</dbReference>
<dbReference type="GO" id="GO:0005737">
    <property type="term" value="C:cytoplasm"/>
    <property type="evidence" value="ECO:0007669"/>
    <property type="project" value="TreeGrafter"/>
</dbReference>
<dbReference type="AlphaFoldDB" id="A0A1X0QIP3"/>
<keyword evidence="6" id="KW-0472">Membrane</keyword>
<dbReference type="SMART" id="SM00913">
    <property type="entry name" value="IBN_N"/>
    <property type="match status" value="1"/>
</dbReference>
<dbReference type="InterPro" id="IPR016024">
    <property type="entry name" value="ARM-type_fold"/>
</dbReference>
<dbReference type="InterPro" id="IPR013598">
    <property type="entry name" value="Exportin-1/Importin-b-like"/>
</dbReference>
<comment type="subcellular location">
    <subcellularLocation>
        <location evidence="1">Nucleus</location>
    </subcellularLocation>
</comment>
<dbReference type="Pfam" id="PF03810">
    <property type="entry name" value="IBN_N"/>
    <property type="match status" value="1"/>
</dbReference>
<evidence type="ECO:0000313" key="8">
    <source>
        <dbReference type="EMBL" id="ORD99626.1"/>
    </source>
</evidence>
<dbReference type="Pfam" id="PF08389">
    <property type="entry name" value="Xpo1"/>
    <property type="match status" value="1"/>
</dbReference>
<dbReference type="EMBL" id="LTAI01000147">
    <property type="protein sequence ID" value="ORD99626.1"/>
    <property type="molecule type" value="Genomic_DNA"/>
</dbReference>
<dbReference type="PANTHER" id="PTHR11223:SF2">
    <property type="entry name" value="EXPORTIN-1"/>
    <property type="match status" value="1"/>
</dbReference>
<dbReference type="InterPro" id="IPR014877">
    <property type="entry name" value="XPO1_C_dom"/>
</dbReference>
<dbReference type="GO" id="GO:0000056">
    <property type="term" value="P:ribosomal small subunit export from nucleus"/>
    <property type="evidence" value="ECO:0007669"/>
    <property type="project" value="TreeGrafter"/>
</dbReference>
<keyword evidence="6" id="KW-0812">Transmembrane</keyword>
<keyword evidence="4" id="KW-0653">Protein transport</keyword>
<dbReference type="GO" id="GO:0005634">
    <property type="term" value="C:nucleus"/>
    <property type="evidence" value="ECO:0007669"/>
    <property type="project" value="UniProtKB-SubCell"/>
</dbReference>
<keyword evidence="6" id="KW-1133">Transmembrane helix</keyword>
<organism evidence="8 9">
    <name type="scientific">Hepatospora eriocheir</name>
    <dbReference type="NCBI Taxonomy" id="1081669"/>
    <lineage>
        <taxon>Eukaryota</taxon>
        <taxon>Fungi</taxon>
        <taxon>Fungi incertae sedis</taxon>
        <taxon>Microsporidia</taxon>
        <taxon>Hepatosporidae</taxon>
        <taxon>Hepatospora</taxon>
    </lineage>
</organism>
<dbReference type="VEuPathDB" id="MicrosporidiaDB:HERIO_2398"/>
<dbReference type="PROSITE" id="PS50166">
    <property type="entry name" value="IMPORTIN_B_NT"/>
    <property type="match status" value="1"/>
</dbReference>
<dbReference type="SMART" id="SM01102">
    <property type="entry name" value="CRM1_C"/>
    <property type="match status" value="1"/>
</dbReference>
<evidence type="ECO:0000256" key="5">
    <source>
        <dbReference type="ARBA" id="ARBA00023242"/>
    </source>
</evidence>
<dbReference type="InterPro" id="IPR011989">
    <property type="entry name" value="ARM-like"/>
</dbReference>
<evidence type="ECO:0000256" key="6">
    <source>
        <dbReference type="SAM" id="Phobius"/>
    </source>
</evidence>
<comment type="similarity">
    <text evidence="2">Belongs to the exportin family.</text>
</comment>
<reference evidence="8 9" key="1">
    <citation type="journal article" date="2017" name="Environ. Microbiol.">
        <title>Decay of the glycolytic pathway and adaptation to intranuclear parasitism within Enterocytozoonidae microsporidia.</title>
        <authorList>
            <person name="Wiredu Boakye D."/>
            <person name="Jaroenlak P."/>
            <person name="Prachumwat A."/>
            <person name="Williams T.A."/>
            <person name="Bateman K.S."/>
            <person name="Itsathitphaisarn O."/>
            <person name="Sritunyalucksana K."/>
            <person name="Paszkiewicz K.H."/>
            <person name="Moore K.A."/>
            <person name="Stentiford G.D."/>
            <person name="Williams B.A."/>
        </authorList>
    </citation>
    <scope>NUCLEOTIDE SEQUENCE [LARGE SCALE GENOMIC DNA]</scope>
    <source>
        <strain evidence="9">canceri</strain>
    </source>
</reference>
<protein>
    <submittedName>
        <fullName evidence="8">XPO1</fullName>
    </submittedName>
</protein>
<sequence length="1006" mass="117349">MERILDFNKEFDANLFDEIVGKALDSTNPNKNEAERILLKFKEDSNSWLRVDAILTSSRSIQAKFIGLQILNDNINSKWQLLGEETRSGIRQYVFDYIIKNANTDPNDIILKKFNAILVGIVKKDWPKKIPNFVPDLISISKSTSMAVCSNSLIILRMVNEEVFHGKEEITTVKRNILKDAVRQEYSKIFSLIQNILEYSENADVDNALLVNCFNCLISYCRDMDPQYIFSTRIVEMIIAHLNSAHAVLILRSLLSICDLFEPLEITEKLDERTLNIPQGLNKETVFAKINLIHRELIMFFKTYLGKFSPDSSLEKEYSLFSDEEKSFIKQITQLFVSIYKNYHPYIPDSILIESLEQFIEISKINDLQLFKETLNGWEVLIYDFYIEYPIRPVPDGKIRRFKFKTILQRMINVFVKFMPKPEKVFVTLNEFQEAVKVKEFTTEEMVFSKRMNQTFFNLTFCIDNHVKDFFLVTFNRIGSNSEKFDPVYLNKVCWAYGSTAGAFESDVEERIFMIACKSLMSLCSIILHRTSKIVISSNIMFIISQYESFLRKFHDFTYVVFKKLFEFMRDDYEGIKIMVVETFSTICEKAPESIFKRDKNVNIIEDIVLEMPAIHRYLELPHQRDILESLFKAILSAKVNSVRIVRELFNGITNNEKLEFNFNLFQNNKFAKYVIHIIECYKLGFKYLSNVFGTNYGYEDILSFYHGLVIHGKDPRISTFADMINKSMLSLFMVIVENANSNEFINKVIPLTIMKYENVKFSETLELSQVILLKSNEEMYIQRFMLILNNVIVPSIDLVNDGDKNPDVAIAYLNLIKTILEDETGVKFQTNFHLLMSNAKYPSIITSVLTTMGCMKEISDNSLILLKLIFNQCYKAGIYQFFITYTITTIENILGILFDKDTRQNKMLQIDLLYDLINISNNIPLLQSDKTNQTYIINYLDDLFKEAFNNVTSNSKEIFYRGLFGIKNKELFADHVKDFIVKVHEYGSDEELNEEIQLLNERMDK</sequence>
<dbReference type="VEuPathDB" id="MicrosporidiaDB:HERIO_2321"/>
<dbReference type="GO" id="GO:0031267">
    <property type="term" value="F:small GTPase binding"/>
    <property type="evidence" value="ECO:0007669"/>
    <property type="project" value="InterPro"/>
</dbReference>
<evidence type="ECO:0000259" key="7">
    <source>
        <dbReference type="PROSITE" id="PS50166"/>
    </source>
</evidence>
<comment type="caution">
    <text evidence="8">The sequence shown here is derived from an EMBL/GenBank/DDBJ whole genome shotgun (WGS) entry which is preliminary data.</text>
</comment>
<accession>A0A1X0QIP3</accession>
<dbReference type="GO" id="GO:0000055">
    <property type="term" value="P:ribosomal large subunit export from nucleus"/>
    <property type="evidence" value="ECO:0007669"/>
    <property type="project" value="TreeGrafter"/>
</dbReference>
<dbReference type="GO" id="GO:0006611">
    <property type="term" value="P:protein export from nucleus"/>
    <property type="evidence" value="ECO:0007669"/>
    <property type="project" value="InterPro"/>
</dbReference>
<evidence type="ECO:0000256" key="2">
    <source>
        <dbReference type="ARBA" id="ARBA00009466"/>
    </source>
</evidence>
<dbReference type="VEuPathDB" id="MicrosporidiaDB:A0H76_500"/>
<dbReference type="Proteomes" id="UP000192501">
    <property type="component" value="Unassembled WGS sequence"/>
</dbReference>
<dbReference type="PANTHER" id="PTHR11223">
    <property type="entry name" value="EXPORTIN 1/5"/>
    <property type="match status" value="1"/>
</dbReference>
<dbReference type="GO" id="GO:0005049">
    <property type="term" value="F:nuclear export signal receptor activity"/>
    <property type="evidence" value="ECO:0007669"/>
    <property type="project" value="InterPro"/>
</dbReference>
<feature type="transmembrane region" description="Helical" evidence="6">
    <location>
        <begin position="879"/>
        <end position="899"/>
    </location>
</feature>
<gene>
    <name evidence="8" type="primary">XPO1</name>
    <name evidence="8" type="ORF">A0H76_500</name>
</gene>
<dbReference type="Pfam" id="PF18784">
    <property type="entry name" value="CRM1_repeat_2"/>
    <property type="match status" value="1"/>
</dbReference>
<feature type="domain" description="Importin N-terminal" evidence="7">
    <location>
        <begin position="34"/>
        <end position="100"/>
    </location>
</feature>
<dbReference type="InterPro" id="IPR001494">
    <property type="entry name" value="Importin-beta_N"/>
</dbReference>
<dbReference type="InterPro" id="IPR045065">
    <property type="entry name" value="XPO1/5"/>
</dbReference>
<proteinExistence type="inferred from homology"/>
<dbReference type="SUPFAM" id="SSF48371">
    <property type="entry name" value="ARM repeat"/>
    <property type="match status" value="1"/>
</dbReference>
<evidence type="ECO:0000256" key="1">
    <source>
        <dbReference type="ARBA" id="ARBA00004123"/>
    </source>
</evidence>
<keyword evidence="3" id="KW-0813">Transport</keyword>